<keyword evidence="4" id="KW-1185">Reference proteome</keyword>
<reference evidence="3 4" key="1">
    <citation type="submission" date="2016-10" db="EMBL/GenBank/DDBJ databases">
        <authorList>
            <person name="de Groot N.N."/>
        </authorList>
    </citation>
    <scope>NUCLEOTIDE SEQUENCE [LARGE SCALE GENOMIC DNA]</scope>
    <source>
        <strain evidence="3 4">IBRC-M 10445</strain>
    </source>
</reference>
<feature type="compositionally biased region" description="Basic and acidic residues" evidence="1">
    <location>
        <begin position="184"/>
        <end position="198"/>
    </location>
</feature>
<dbReference type="AlphaFoldDB" id="A0A1I3S7X0"/>
<dbReference type="EMBL" id="FOSC01000003">
    <property type="protein sequence ID" value="SFJ53709.1"/>
    <property type="molecule type" value="Genomic_DNA"/>
</dbReference>
<feature type="signal peptide" evidence="2">
    <location>
        <begin position="1"/>
        <end position="26"/>
    </location>
</feature>
<dbReference type="Proteomes" id="UP000199445">
    <property type="component" value="Unassembled WGS sequence"/>
</dbReference>
<evidence type="ECO:0000256" key="2">
    <source>
        <dbReference type="SAM" id="SignalP"/>
    </source>
</evidence>
<feature type="region of interest" description="Disordered" evidence="1">
    <location>
        <begin position="184"/>
        <end position="221"/>
    </location>
</feature>
<accession>A0A1I3S7X0</accession>
<dbReference type="RefSeq" id="WP_227663518.1">
    <property type="nucleotide sequence ID" value="NZ_BMYN01000003.1"/>
</dbReference>
<organism evidence="3 4">
    <name type="scientific">Marinobacter persicus</name>
    <dbReference type="NCBI Taxonomy" id="930118"/>
    <lineage>
        <taxon>Bacteria</taxon>
        <taxon>Pseudomonadati</taxon>
        <taxon>Pseudomonadota</taxon>
        <taxon>Gammaproteobacteria</taxon>
        <taxon>Pseudomonadales</taxon>
        <taxon>Marinobacteraceae</taxon>
        <taxon>Marinobacter</taxon>
    </lineage>
</organism>
<protein>
    <submittedName>
        <fullName evidence="3">Peptidoglycan-binding protein, CsiV</fullName>
    </submittedName>
</protein>
<dbReference type="InterPro" id="IPR021241">
    <property type="entry name" value="CsiV"/>
</dbReference>
<feature type="chain" id="PRO_5011555461" evidence="2">
    <location>
        <begin position="27"/>
        <end position="263"/>
    </location>
</feature>
<evidence type="ECO:0000313" key="4">
    <source>
        <dbReference type="Proteomes" id="UP000199445"/>
    </source>
</evidence>
<evidence type="ECO:0000256" key="1">
    <source>
        <dbReference type="SAM" id="MobiDB-lite"/>
    </source>
</evidence>
<evidence type="ECO:0000313" key="3">
    <source>
        <dbReference type="EMBL" id="SFJ53709.1"/>
    </source>
</evidence>
<gene>
    <name evidence="3" type="ORF">SAMN05216429_103207</name>
</gene>
<proteinExistence type="predicted"/>
<name>A0A1I3S7X0_9GAMM</name>
<sequence>MPIDNFFKNAALLAALAALPAGTTMAQSPVDGDVPDDYYRAELVILERLVDPSDVEERMADKQVAPPVSSRTNLWVEGENGSRASDLKLVSPGDMHLGQSAERLENSGRYRVLATAGWYQGFPPEEDTGPMRVALGEWLAAAGHREIEGTIRIERRRYLHVDVDLNHWQITDDALEQARRKAEAAAAARQEDTGKESLEAGSGLAEASPEAGGDQPAPVVLPKADPELITWIRETRRMRSGEIHFIDSPTIGVLVYFEPIEND</sequence>
<dbReference type="Pfam" id="PF10972">
    <property type="entry name" value="CsiV"/>
    <property type="match status" value="1"/>
</dbReference>
<keyword evidence="2" id="KW-0732">Signal</keyword>